<dbReference type="EMBL" id="VAUP01000007">
    <property type="protein sequence ID" value="TLX44487.1"/>
    <property type="molecule type" value="Genomic_DNA"/>
</dbReference>
<dbReference type="InterPro" id="IPR013762">
    <property type="entry name" value="Integrase-like_cat_sf"/>
</dbReference>
<evidence type="ECO:0000256" key="1">
    <source>
        <dbReference type="ARBA" id="ARBA00008857"/>
    </source>
</evidence>
<dbReference type="InterPro" id="IPR044068">
    <property type="entry name" value="CB"/>
</dbReference>
<dbReference type="InterPro" id="IPR038488">
    <property type="entry name" value="Integrase_DNA-bd_sf"/>
</dbReference>
<evidence type="ECO:0000259" key="7">
    <source>
        <dbReference type="PROSITE" id="PS51900"/>
    </source>
</evidence>
<keyword evidence="2" id="KW-0229">DNA integration</keyword>
<reference evidence="8 9" key="1">
    <citation type="submission" date="2019-05" db="EMBL/GenBank/DDBJ databases">
        <authorList>
            <person name="Zhou X."/>
        </authorList>
    </citation>
    <scope>NUCLEOTIDE SEQUENCE [LARGE SCALE GENOMIC DNA]</scope>
    <source>
        <strain evidence="8 9">DSM 432</strain>
    </source>
</reference>
<dbReference type="Gene3D" id="3.30.160.390">
    <property type="entry name" value="Integrase, DNA-binding domain"/>
    <property type="match status" value="1"/>
</dbReference>
<organism evidence="8 9">
    <name type="scientific">Xanthobacter autotrophicus</name>
    <dbReference type="NCBI Taxonomy" id="280"/>
    <lineage>
        <taxon>Bacteria</taxon>
        <taxon>Pseudomonadati</taxon>
        <taxon>Pseudomonadota</taxon>
        <taxon>Alphaproteobacteria</taxon>
        <taxon>Hyphomicrobiales</taxon>
        <taxon>Xanthobacteraceae</taxon>
        <taxon>Xanthobacter</taxon>
    </lineage>
</organism>
<evidence type="ECO:0000256" key="5">
    <source>
        <dbReference type="PROSITE-ProRule" id="PRU01248"/>
    </source>
</evidence>
<proteinExistence type="inferred from homology"/>
<dbReference type="CDD" id="cd00801">
    <property type="entry name" value="INT_P4_C"/>
    <property type="match status" value="1"/>
</dbReference>
<dbReference type="InterPro" id="IPR050808">
    <property type="entry name" value="Phage_Integrase"/>
</dbReference>
<dbReference type="OrthoDB" id="9795573at2"/>
<feature type="domain" description="Tyr recombinase" evidence="6">
    <location>
        <begin position="203"/>
        <end position="382"/>
    </location>
</feature>
<keyword evidence="4" id="KW-0233">DNA recombination</keyword>
<dbReference type="InterPro" id="IPR025166">
    <property type="entry name" value="Integrase_DNA_bind_dom"/>
</dbReference>
<dbReference type="SUPFAM" id="SSF56349">
    <property type="entry name" value="DNA breaking-rejoining enzymes"/>
    <property type="match status" value="1"/>
</dbReference>
<dbReference type="GO" id="GO:0003677">
    <property type="term" value="F:DNA binding"/>
    <property type="evidence" value="ECO:0007669"/>
    <property type="project" value="UniProtKB-UniRule"/>
</dbReference>
<dbReference type="PANTHER" id="PTHR30629:SF2">
    <property type="entry name" value="PROPHAGE INTEGRASE INTS-RELATED"/>
    <property type="match status" value="1"/>
</dbReference>
<dbReference type="PANTHER" id="PTHR30629">
    <property type="entry name" value="PROPHAGE INTEGRASE"/>
    <property type="match status" value="1"/>
</dbReference>
<dbReference type="Pfam" id="PF00589">
    <property type="entry name" value="Phage_integrase"/>
    <property type="match status" value="1"/>
</dbReference>
<dbReference type="PROSITE" id="PS51900">
    <property type="entry name" value="CB"/>
    <property type="match status" value="1"/>
</dbReference>
<dbReference type="Pfam" id="PF22022">
    <property type="entry name" value="Phage_int_M"/>
    <property type="match status" value="1"/>
</dbReference>
<dbReference type="GO" id="GO:0015074">
    <property type="term" value="P:DNA integration"/>
    <property type="evidence" value="ECO:0007669"/>
    <property type="project" value="UniProtKB-KW"/>
</dbReference>
<dbReference type="GO" id="GO:0006310">
    <property type="term" value="P:DNA recombination"/>
    <property type="evidence" value="ECO:0007669"/>
    <property type="project" value="UniProtKB-KW"/>
</dbReference>
<evidence type="ECO:0000259" key="6">
    <source>
        <dbReference type="PROSITE" id="PS51898"/>
    </source>
</evidence>
<keyword evidence="3 5" id="KW-0238">DNA-binding</keyword>
<dbReference type="Pfam" id="PF13356">
    <property type="entry name" value="Arm-DNA-bind_3"/>
    <property type="match status" value="1"/>
</dbReference>
<comment type="similarity">
    <text evidence="1">Belongs to the 'phage' integrase family.</text>
</comment>
<evidence type="ECO:0000256" key="2">
    <source>
        <dbReference type="ARBA" id="ARBA00022908"/>
    </source>
</evidence>
<dbReference type="InterPro" id="IPR010998">
    <property type="entry name" value="Integrase_recombinase_N"/>
</dbReference>
<dbReference type="Gene3D" id="1.10.150.130">
    <property type="match status" value="1"/>
</dbReference>
<dbReference type="Proteomes" id="UP000305131">
    <property type="component" value="Unassembled WGS sequence"/>
</dbReference>
<accession>A0A6C1KLE9</accession>
<name>A0A6C1KLE9_XANAU</name>
<gene>
    <name evidence="8" type="ORF">FBQ73_02610</name>
</gene>
<evidence type="ECO:0000313" key="8">
    <source>
        <dbReference type="EMBL" id="TLX44487.1"/>
    </source>
</evidence>
<dbReference type="Gene3D" id="1.10.443.10">
    <property type="entry name" value="Intergrase catalytic core"/>
    <property type="match status" value="1"/>
</dbReference>
<dbReference type="InterPro" id="IPR053876">
    <property type="entry name" value="Phage_int_M"/>
</dbReference>
<comment type="caution">
    <text evidence="8">The sequence shown here is derived from an EMBL/GenBank/DDBJ whole genome shotgun (WGS) entry which is preliminary data.</text>
</comment>
<dbReference type="AlphaFoldDB" id="A0A6C1KLE9"/>
<evidence type="ECO:0000313" key="9">
    <source>
        <dbReference type="Proteomes" id="UP000305131"/>
    </source>
</evidence>
<dbReference type="InterPro" id="IPR011010">
    <property type="entry name" value="DNA_brk_join_enz"/>
</dbReference>
<sequence>MPLTDTAARSAKGRDKPYKLADGGGLYLLVNPDGARYWRLNYRFAGKQKTLALGTYPITSLADARKSRETAKEQLAARIDPSEARRAEKRAARLHSSRIFEVVAQEWFAAKLPGWVPSYSDRLLSRLEADIYPTLGHRPIADIEPPELLEVIRKVEARGAIELAKREMQVVGQIFRFAIATGRAKRDPTQDLRGALKSPGRQKHHRALPREDLPDFLKALDAYDGEHMTKLALKLMVLTFVRTTELRAARWPEFEGLDGPEPLWRIPPERMKMRFEHLVPLSQQAVAVLQELRPLAGRSPQLFPSPGKEGFMSNNTMLFAMYRMGYHGRATVHGFRGVASTWLNEAGYHPDWIERQLAHDERNEVRGAYNSAQYLTGRRQMMCDWADFLDSLRRGASNTGA</sequence>
<dbReference type="GeneID" id="95772345"/>
<dbReference type="InterPro" id="IPR002104">
    <property type="entry name" value="Integrase_catalytic"/>
</dbReference>
<evidence type="ECO:0000256" key="4">
    <source>
        <dbReference type="ARBA" id="ARBA00023172"/>
    </source>
</evidence>
<evidence type="ECO:0000256" key="3">
    <source>
        <dbReference type="ARBA" id="ARBA00023125"/>
    </source>
</evidence>
<dbReference type="RefSeq" id="WP_138397974.1">
    <property type="nucleotide sequence ID" value="NZ_JBAFVI010000012.1"/>
</dbReference>
<feature type="domain" description="Core-binding (CB)" evidence="7">
    <location>
        <begin position="98"/>
        <end position="179"/>
    </location>
</feature>
<protein>
    <submittedName>
        <fullName evidence="8">DUF4102 domain-containing protein</fullName>
    </submittedName>
</protein>
<dbReference type="PROSITE" id="PS51898">
    <property type="entry name" value="TYR_RECOMBINASE"/>
    <property type="match status" value="1"/>
</dbReference>